<dbReference type="STRING" id="1963862.B4O97_00070"/>
<accession>A0A1Y1S2J0</accession>
<comment type="caution">
    <text evidence="2">The sequence shown here is derived from an EMBL/GenBank/DDBJ whole genome shotgun (WGS) entry which is preliminary data.</text>
</comment>
<dbReference type="CDD" id="cd07344">
    <property type="entry name" value="M48_yhfN_like"/>
    <property type="match status" value="1"/>
</dbReference>
<evidence type="ECO:0000259" key="1">
    <source>
        <dbReference type="Pfam" id="PF01863"/>
    </source>
</evidence>
<proteinExistence type="predicted"/>
<dbReference type="InterPro" id="IPR002725">
    <property type="entry name" value="YgjP-like_metallopeptidase"/>
</dbReference>
<keyword evidence="3" id="KW-1185">Reference proteome</keyword>
<dbReference type="PANTHER" id="PTHR30399">
    <property type="entry name" value="UNCHARACTERIZED PROTEIN YGJP"/>
    <property type="match status" value="1"/>
</dbReference>
<dbReference type="Pfam" id="PF01863">
    <property type="entry name" value="YgjP-like"/>
    <property type="match status" value="1"/>
</dbReference>
<reference evidence="2 3" key="1">
    <citation type="submission" date="2017-03" db="EMBL/GenBank/DDBJ databases">
        <title>Draft Genome sequence of Marispirochaeta sp. strain JC444.</title>
        <authorList>
            <person name="Shivani Y."/>
            <person name="Subhash Y."/>
            <person name="Sasikala C."/>
            <person name="Ramana C."/>
        </authorList>
    </citation>
    <scope>NUCLEOTIDE SEQUENCE [LARGE SCALE GENOMIC DNA]</scope>
    <source>
        <strain evidence="2 3">JC444</strain>
    </source>
</reference>
<gene>
    <name evidence="2" type="ORF">B4O97_00070</name>
</gene>
<organism evidence="2 3">
    <name type="scientific">Marispirochaeta aestuarii</name>
    <dbReference type="NCBI Taxonomy" id="1963862"/>
    <lineage>
        <taxon>Bacteria</taxon>
        <taxon>Pseudomonadati</taxon>
        <taxon>Spirochaetota</taxon>
        <taxon>Spirochaetia</taxon>
        <taxon>Spirochaetales</taxon>
        <taxon>Spirochaetaceae</taxon>
        <taxon>Marispirochaeta</taxon>
    </lineage>
</organism>
<evidence type="ECO:0000313" key="3">
    <source>
        <dbReference type="Proteomes" id="UP000192343"/>
    </source>
</evidence>
<protein>
    <recommendedName>
        <fullName evidence="1">YgjP-like metallopeptidase domain-containing protein</fullName>
    </recommendedName>
</protein>
<name>A0A1Y1S2J0_9SPIO</name>
<sequence>MEPFLPSVSPEARSPEEKIRKMDRVRLPWYRGSVAVVRGPGFEYELIRRPGQKRINIRISQAGKVTVSAPRELSAVQIASGVAAKRNWVLKHLNRLQANREQHDPLQRLLLRGIPYRVVLKKGRRKRGGVEIEDKVLYVDTLDGSEESSLAVMEKWLIKLAKDEIEKRALEISRITDIGFKRVFFRNQRTRWGSSSGLGNISLNWRIIMIPPAVRDYLIIHELCHQRQLNHSPAYWRLVKHYFPEYRKAEAWLKTNRGIMGLFRE</sequence>
<dbReference type="Proteomes" id="UP000192343">
    <property type="component" value="Unassembled WGS sequence"/>
</dbReference>
<dbReference type="AlphaFoldDB" id="A0A1Y1S2J0"/>
<dbReference type="InterPro" id="IPR053136">
    <property type="entry name" value="UTP_pyrophosphatase-like"/>
</dbReference>
<dbReference type="EMBL" id="MWQY01000001">
    <property type="protein sequence ID" value="ORC38189.1"/>
    <property type="molecule type" value="Genomic_DNA"/>
</dbReference>
<evidence type="ECO:0000313" key="2">
    <source>
        <dbReference type="EMBL" id="ORC38189.1"/>
    </source>
</evidence>
<feature type="domain" description="YgjP-like metallopeptidase" evidence="1">
    <location>
        <begin position="53"/>
        <end position="255"/>
    </location>
</feature>
<dbReference type="PANTHER" id="PTHR30399:SF1">
    <property type="entry name" value="UTP PYROPHOSPHATASE"/>
    <property type="match status" value="1"/>
</dbReference>
<dbReference type="Gene3D" id="3.30.2010.10">
    <property type="entry name" value="Metalloproteases ('zincins'), catalytic domain"/>
    <property type="match status" value="1"/>
</dbReference>